<keyword evidence="1" id="KW-0472">Membrane</keyword>
<feature type="transmembrane region" description="Helical" evidence="1">
    <location>
        <begin position="148"/>
        <end position="167"/>
    </location>
</feature>
<dbReference type="VEuPathDB" id="FungiDB:VP01_2597g1"/>
<dbReference type="EMBL" id="LAVV01007498">
    <property type="protein sequence ID" value="KNZ55741.1"/>
    <property type="molecule type" value="Genomic_DNA"/>
</dbReference>
<evidence type="ECO:0000313" key="3">
    <source>
        <dbReference type="Proteomes" id="UP000037035"/>
    </source>
</evidence>
<reference evidence="2 3" key="1">
    <citation type="submission" date="2015-08" db="EMBL/GenBank/DDBJ databases">
        <title>Next Generation Sequencing and Analysis of the Genome of Puccinia sorghi L Schw, the Causal Agent of Maize Common Rust.</title>
        <authorList>
            <person name="Rochi L."/>
            <person name="Burguener G."/>
            <person name="Darino M."/>
            <person name="Turjanski A."/>
            <person name="Kreff E."/>
            <person name="Dieguez M.J."/>
            <person name="Sacco F."/>
        </authorList>
    </citation>
    <scope>NUCLEOTIDE SEQUENCE [LARGE SCALE GENOMIC DNA]</scope>
    <source>
        <strain evidence="2 3">RO10H11247</strain>
    </source>
</reference>
<proteinExistence type="predicted"/>
<evidence type="ECO:0000256" key="1">
    <source>
        <dbReference type="SAM" id="Phobius"/>
    </source>
</evidence>
<accession>A0A0L6V4P2</accession>
<sequence length="660" mass="76706">MQKVPGSFCCYSNHSPKSIQPIFDAQSLCILHSDCFKKSTYANMWGLEGSLPGACCMSQRAEELLLSLYSLIEIFFLSFYFNLHSNDSILKWVLLCCRLLCFQSINYILMDLPHCFAINCDILFHIELKNVRNNHLFYIINEGKYMIILYYNWISLCIYNYFSLLYFDADLLTLILLKFYTYFIKTHQSLPKHLQFTSIHTYRLDKTNIQYTYNQTYGNTSLMAHARQLPKMFPLCMERKKKKWKNCSSTISSVSDRKHKCLHLLFLINWFRSPDVHSVEFRIALCPFFLPSVAPWKFCTDVLGQRHLTPLGKCLVSNSGLVRKSGNFRVPGKAFIFSQVVRATPSNYGTQQETFHVESSAAKVAVDLLASFPVRQKYNMTVVVFLKYSMSHSQFTVLLEKIEFSIIFNALDFKSFSSQKKCILIGKQMIENVVPIIWKWFFGSHSLVLKFCFLFFDPFESSKSPSPNYLITLNLNLNGSPLDPISSGINCSLSKFWRLNKFQYVSITEHQKSAKKCEMVTPSGRYPGSLLADCHRVVCDNDDSAYDRCLHRFGWMCFEFWLYQACTTKHPASFYLMHSNCAYCTVTVPKNQHMQTCGVWMAAWLEYAACQLFLSDFLSALEILQTNKYIKYFKSYLYSERGDFCWISIIIQSQLYTIIL</sequence>
<keyword evidence="1" id="KW-1133">Transmembrane helix</keyword>
<protein>
    <submittedName>
        <fullName evidence="2">Uncharacterized protein</fullName>
    </submittedName>
</protein>
<keyword evidence="3" id="KW-1185">Reference proteome</keyword>
<dbReference type="AlphaFoldDB" id="A0A0L6V4P2"/>
<organism evidence="2 3">
    <name type="scientific">Puccinia sorghi</name>
    <dbReference type="NCBI Taxonomy" id="27349"/>
    <lineage>
        <taxon>Eukaryota</taxon>
        <taxon>Fungi</taxon>
        <taxon>Dikarya</taxon>
        <taxon>Basidiomycota</taxon>
        <taxon>Pucciniomycotina</taxon>
        <taxon>Pucciniomycetes</taxon>
        <taxon>Pucciniales</taxon>
        <taxon>Pucciniaceae</taxon>
        <taxon>Puccinia</taxon>
    </lineage>
</organism>
<gene>
    <name evidence="2" type="ORF">VP01_2597g1</name>
</gene>
<dbReference type="Proteomes" id="UP000037035">
    <property type="component" value="Unassembled WGS sequence"/>
</dbReference>
<name>A0A0L6V4P2_9BASI</name>
<evidence type="ECO:0000313" key="2">
    <source>
        <dbReference type="EMBL" id="KNZ55741.1"/>
    </source>
</evidence>
<keyword evidence="1" id="KW-0812">Transmembrane</keyword>
<comment type="caution">
    <text evidence="2">The sequence shown here is derived from an EMBL/GenBank/DDBJ whole genome shotgun (WGS) entry which is preliminary data.</text>
</comment>